<reference evidence="4" key="2">
    <citation type="submission" date="2025-08" db="UniProtKB">
        <authorList>
            <consortium name="RefSeq"/>
        </authorList>
    </citation>
    <scope>IDENTIFICATION</scope>
    <source>
        <tissue evidence="4">Leaf</tissue>
    </source>
</reference>
<accession>A0ABM0Y8F2</accession>
<dbReference type="PANTHER" id="PTHR34146:SF3">
    <property type="entry name" value="POLYNUCLEOTIDYL TRANSFERASE, RIBONUCLEASE H-LIKE SUPERFAMILY PROTEIN"/>
    <property type="match status" value="1"/>
</dbReference>
<dbReference type="Proteomes" id="UP000694864">
    <property type="component" value="Unplaced"/>
</dbReference>
<reference evidence="3" key="1">
    <citation type="journal article" date="2014" name="Nat. Commun.">
        <title>The emerging biofuel crop Camelina sativa retains a highly undifferentiated hexaploid genome structure.</title>
        <authorList>
            <person name="Kagale S."/>
            <person name="Koh C."/>
            <person name="Nixon J."/>
            <person name="Bollina V."/>
            <person name="Clarke W.E."/>
            <person name="Tuteja R."/>
            <person name="Spillane C."/>
            <person name="Robinson S.J."/>
            <person name="Links M.G."/>
            <person name="Clarke C."/>
            <person name="Higgins E.E."/>
            <person name="Huebert T."/>
            <person name="Sharpe A.G."/>
            <person name="Parkin I.A."/>
        </authorList>
    </citation>
    <scope>NUCLEOTIDE SEQUENCE [LARGE SCALE GENOMIC DNA]</scope>
    <source>
        <strain evidence="3">cv. DH55</strain>
    </source>
</reference>
<gene>
    <name evidence="4" type="primary">LOC104774197</name>
</gene>
<keyword evidence="3" id="KW-1185">Reference proteome</keyword>
<dbReference type="RefSeq" id="XP_010497156.1">
    <property type="nucleotide sequence ID" value="XM_010498854.1"/>
</dbReference>
<proteinExistence type="predicted"/>
<dbReference type="Gene3D" id="3.30.420.10">
    <property type="entry name" value="Ribonuclease H-like superfamily/Ribonuclease H"/>
    <property type="match status" value="1"/>
</dbReference>
<organism evidence="3 4">
    <name type="scientific">Camelina sativa</name>
    <name type="common">False flax</name>
    <name type="synonym">Myagrum sativum</name>
    <dbReference type="NCBI Taxonomy" id="90675"/>
    <lineage>
        <taxon>Eukaryota</taxon>
        <taxon>Viridiplantae</taxon>
        <taxon>Streptophyta</taxon>
        <taxon>Embryophyta</taxon>
        <taxon>Tracheophyta</taxon>
        <taxon>Spermatophyta</taxon>
        <taxon>Magnoliopsida</taxon>
        <taxon>eudicotyledons</taxon>
        <taxon>Gunneridae</taxon>
        <taxon>Pentapetalae</taxon>
        <taxon>rosids</taxon>
        <taxon>malvids</taxon>
        <taxon>Brassicales</taxon>
        <taxon>Brassicaceae</taxon>
        <taxon>Camelineae</taxon>
        <taxon>Camelina</taxon>
    </lineage>
</organism>
<name>A0ABM0Y8F2_CAMSA</name>
<dbReference type="InterPro" id="IPR002156">
    <property type="entry name" value="RNaseH_domain"/>
</dbReference>
<feature type="domain" description="RNase H type-1" evidence="1">
    <location>
        <begin position="153"/>
        <end position="271"/>
    </location>
</feature>
<dbReference type="PANTHER" id="PTHR34146">
    <property type="entry name" value="POLYNUCLEOTIDYL TRANSFERASE, RIBONUCLEASE H-LIKE SUPERFAMILY PROTEIN-RELATED"/>
    <property type="match status" value="1"/>
</dbReference>
<feature type="non-terminal residue" evidence="4">
    <location>
        <position position="1"/>
    </location>
</feature>
<dbReference type="GeneID" id="104774197"/>
<dbReference type="Pfam" id="PF13966">
    <property type="entry name" value="zf-RVT"/>
    <property type="match status" value="1"/>
</dbReference>
<dbReference type="Pfam" id="PF13456">
    <property type="entry name" value="RVT_3"/>
    <property type="match status" value="1"/>
</dbReference>
<evidence type="ECO:0000313" key="3">
    <source>
        <dbReference type="Proteomes" id="UP000694864"/>
    </source>
</evidence>
<feature type="domain" description="Reverse transcriptase zinc-binding" evidence="2">
    <location>
        <begin position="2"/>
        <end position="47"/>
    </location>
</feature>
<dbReference type="SUPFAM" id="SSF53098">
    <property type="entry name" value="Ribonuclease H-like"/>
    <property type="match status" value="1"/>
</dbReference>
<dbReference type="InterPro" id="IPR026960">
    <property type="entry name" value="RVT-Znf"/>
</dbReference>
<dbReference type="InterPro" id="IPR012337">
    <property type="entry name" value="RNaseH-like_sf"/>
</dbReference>
<dbReference type="CDD" id="cd06222">
    <property type="entry name" value="RNase_H_like"/>
    <property type="match status" value="1"/>
</dbReference>
<dbReference type="InterPro" id="IPR036397">
    <property type="entry name" value="RNaseH_sf"/>
</dbReference>
<sequence length="297" mass="33190">VASGSLPVKERLAHRGVRCVDTCPRCGLAVETINHALFECVRSLLVWELSPIQLSSTGFPFGSVYSNLDFLYSKTFSNSGGPSIGYRLPWILWTIWKDRNNRVFQGIEAEPIDILNQALNDKLYWEEAKSGPETYVVSQPSLEGRDSSIRCQVDGSWKGTDSLEGLGWWFGNDDRTVLMGARSLRRSPSPLHTEFEALIWAMESLRSAGIDCSNFESDSSELVAMVQAPDDWPAFSYLLEDFQALRSSFSTFTLTKIPRTSNVRADCLARSSRSLVSELCFVNSFPPNWATNSGITF</sequence>
<protein>
    <submittedName>
        <fullName evidence="4">Uncharacterized protein LOC104774197</fullName>
    </submittedName>
</protein>
<dbReference type="InterPro" id="IPR044730">
    <property type="entry name" value="RNase_H-like_dom_plant"/>
</dbReference>
<evidence type="ECO:0000313" key="4">
    <source>
        <dbReference type="RefSeq" id="XP_010497156.1"/>
    </source>
</evidence>
<evidence type="ECO:0000259" key="2">
    <source>
        <dbReference type="Pfam" id="PF13966"/>
    </source>
</evidence>
<evidence type="ECO:0000259" key="1">
    <source>
        <dbReference type="Pfam" id="PF13456"/>
    </source>
</evidence>